<reference evidence="2" key="1">
    <citation type="journal article" date="2023" name="Front. Plant Sci.">
        <title>Chromosomal-level genome assembly of Melastoma candidum provides insights into trichome evolution.</title>
        <authorList>
            <person name="Zhong Y."/>
            <person name="Wu W."/>
            <person name="Sun C."/>
            <person name="Zou P."/>
            <person name="Liu Y."/>
            <person name="Dai S."/>
            <person name="Zhou R."/>
        </authorList>
    </citation>
    <scope>NUCLEOTIDE SEQUENCE [LARGE SCALE GENOMIC DNA]</scope>
</reference>
<comment type="caution">
    <text evidence="1">The sequence shown here is derived from an EMBL/GenBank/DDBJ whole genome shotgun (WGS) entry which is preliminary data.</text>
</comment>
<protein>
    <submittedName>
        <fullName evidence="1">Uncharacterized protein</fullName>
    </submittedName>
</protein>
<dbReference type="Proteomes" id="UP001057402">
    <property type="component" value="Chromosome 11"/>
</dbReference>
<name>A0ACB9LMH6_9MYRT</name>
<keyword evidence="2" id="KW-1185">Reference proteome</keyword>
<evidence type="ECO:0000313" key="2">
    <source>
        <dbReference type="Proteomes" id="UP001057402"/>
    </source>
</evidence>
<dbReference type="EMBL" id="CM042890">
    <property type="protein sequence ID" value="KAI4312382.1"/>
    <property type="molecule type" value="Genomic_DNA"/>
</dbReference>
<gene>
    <name evidence="1" type="ORF">MLD38_037193</name>
</gene>
<sequence length="575" mass="64375">MWYIQIQQDKGIPSWRRFKDLPHLRYVPPLRSNPLGELAACKHTSTVTEYQDRFQALLPRAGSLDEDQRVQLFTAGLLPPLSFDVEVHNPQSLAGAMSLARKLELREQYAAPPPRPAVRALLPPPAPRLALPAAPATNPTASAAVTLESRPVKRLTQAEQEERRLLGLCYNCDEKFGRGHNRVCKRLFMLEGMVEDEEEVPESAEEVIAEGSPHFSLHAIAGVPFGNTMQLGIELGGASLVALLDSGSTHNFISEAAAQRTGLPRPRWQTASVSLAWVSSVRPPSPYTMMSSLPTSSSYLSPATTLFWAPSGWRHWHHWVGKLLGFDFTVEYKPGATNTVADALSRRDTDEGSVLAISVPRFDFIARLRQAKDIDPTLVAMKDEIRAGTRTSPWSLTDDMDFIRACTTCQRYKSEHLHPTGLLMPLPVPKAVWTDIGLDFVEALPRVGGKSVILTVVDRFSKYCHFIPLAHPYTAESVAQAFFTDIVRLHGVPQSMVSDRDLVFTSMFWQELMRLMGAKLHMTTAFHPQSDGQSEAANRVIVMYLRCFTGDRPRQWLRWLPWAEYVYNTAYQTSL</sequence>
<organism evidence="1 2">
    <name type="scientific">Melastoma candidum</name>
    <dbReference type="NCBI Taxonomy" id="119954"/>
    <lineage>
        <taxon>Eukaryota</taxon>
        <taxon>Viridiplantae</taxon>
        <taxon>Streptophyta</taxon>
        <taxon>Embryophyta</taxon>
        <taxon>Tracheophyta</taxon>
        <taxon>Spermatophyta</taxon>
        <taxon>Magnoliopsida</taxon>
        <taxon>eudicotyledons</taxon>
        <taxon>Gunneridae</taxon>
        <taxon>Pentapetalae</taxon>
        <taxon>rosids</taxon>
        <taxon>malvids</taxon>
        <taxon>Myrtales</taxon>
        <taxon>Melastomataceae</taxon>
        <taxon>Melastomatoideae</taxon>
        <taxon>Melastomateae</taxon>
        <taxon>Melastoma</taxon>
    </lineage>
</organism>
<evidence type="ECO:0000313" key="1">
    <source>
        <dbReference type="EMBL" id="KAI4312382.1"/>
    </source>
</evidence>
<proteinExistence type="predicted"/>
<accession>A0ACB9LMH6</accession>